<keyword evidence="6 12" id="KW-0489">Methyltransferase</keyword>
<evidence type="ECO:0000256" key="7">
    <source>
        <dbReference type="ARBA" id="ARBA00022679"/>
    </source>
</evidence>
<keyword evidence="5" id="KW-0963">Cytoplasm</keyword>
<evidence type="ECO:0000313" key="13">
    <source>
        <dbReference type="Proteomes" id="UP000309668"/>
    </source>
</evidence>
<comment type="similarity">
    <text evidence="2">Belongs to the methyltransferase superfamily. L-isoaspartyl/D-aspartyl protein methyltransferase family.</text>
</comment>
<dbReference type="OrthoDB" id="9798496at2"/>
<protein>
    <recommendedName>
        <fullName evidence="4">Protein-L-isoaspartate O-methyltransferase</fullName>
        <ecNumber evidence="3">2.1.1.77</ecNumber>
    </recommendedName>
    <alternativeName>
        <fullName evidence="11">L-isoaspartyl protein carboxyl methyltransferase</fullName>
    </alternativeName>
    <alternativeName>
        <fullName evidence="9">Protein L-isoaspartyl methyltransferase</fullName>
    </alternativeName>
    <alternativeName>
        <fullName evidence="10">Protein-beta-aspartate methyltransferase</fullName>
    </alternativeName>
</protein>
<dbReference type="GO" id="GO:0004719">
    <property type="term" value="F:protein-L-isoaspartate (D-aspartate) O-methyltransferase activity"/>
    <property type="evidence" value="ECO:0007669"/>
    <property type="project" value="UniProtKB-EC"/>
</dbReference>
<evidence type="ECO:0000256" key="3">
    <source>
        <dbReference type="ARBA" id="ARBA00011890"/>
    </source>
</evidence>
<proteinExistence type="inferred from homology"/>
<keyword evidence="7 12" id="KW-0808">Transferase</keyword>
<dbReference type="EMBL" id="VCAO01000003">
    <property type="protein sequence ID" value="TMM48222.1"/>
    <property type="molecule type" value="Genomic_DNA"/>
</dbReference>
<dbReference type="Proteomes" id="UP000309668">
    <property type="component" value="Unassembled WGS sequence"/>
</dbReference>
<dbReference type="PANTHER" id="PTHR11579">
    <property type="entry name" value="PROTEIN-L-ISOASPARTATE O-METHYLTRANSFERASE"/>
    <property type="match status" value="1"/>
</dbReference>
<dbReference type="GO" id="GO:0005737">
    <property type="term" value="C:cytoplasm"/>
    <property type="evidence" value="ECO:0007669"/>
    <property type="project" value="UniProtKB-SubCell"/>
</dbReference>
<keyword evidence="8" id="KW-0949">S-adenosyl-L-methionine</keyword>
<evidence type="ECO:0000256" key="5">
    <source>
        <dbReference type="ARBA" id="ARBA00022490"/>
    </source>
</evidence>
<name>A0A5S3P5A8_9SPHN</name>
<gene>
    <name evidence="12" type="ORF">FEV51_07990</name>
</gene>
<evidence type="ECO:0000256" key="6">
    <source>
        <dbReference type="ARBA" id="ARBA00022603"/>
    </source>
</evidence>
<dbReference type="InterPro" id="IPR000682">
    <property type="entry name" value="PCMT"/>
</dbReference>
<evidence type="ECO:0000256" key="9">
    <source>
        <dbReference type="ARBA" id="ARBA00030757"/>
    </source>
</evidence>
<reference evidence="12 13" key="1">
    <citation type="submission" date="2019-05" db="EMBL/GenBank/DDBJ databases">
        <title>Erythrobacter marisflavi sp. nov., isolated from isolated from water of an estuary environment.</title>
        <authorList>
            <person name="Yoon J.-H."/>
        </authorList>
    </citation>
    <scope>NUCLEOTIDE SEQUENCE [LARGE SCALE GENOMIC DNA]</scope>
    <source>
        <strain evidence="12 13">KEM-5</strain>
    </source>
</reference>
<dbReference type="GO" id="GO:0032259">
    <property type="term" value="P:methylation"/>
    <property type="evidence" value="ECO:0007669"/>
    <property type="project" value="UniProtKB-KW"/>
</dbReference>
<evidence type="ECO:0000256" key="8">
    <source>
        <dbReference type="ARBA" id="ARBA00022691"/>
    </source>
</evidence>
<evidence type="ECO:0000256" key="4">
    <source>
        <dbReference type="ARBA" id="ARBA00013346"/>
    </source>
</evidence>
<organism evidence="12 13">
    <name type="scientific">Qipengyuania marisflavi</name>
    <dbReference type="NCBI Taxonomy" id="2486356"/>
    <lineage>
        <taxon>Bacteria</taxon>
        <taxon>Pseudomonadati</taxon>
        <taxon>Pseudomonadota</taxon>
        <taxon>Alphaproteobacteria</taxon>
        <taxon>Sphingomonadales</taxon>
        <taxon>Erythrobacteraceae</taxon>
        <taxon>Qipengyuania</taxon>
    </lineage>
</organism>
<dbReference type="RefSeq" id="WP_138617689.1">
    <property type="nucleotide sequence ID" value="NZ_VCAO01000003.1"/>
</dbReference>
<dbReference type="Pfam" id="PF01135">
    <property type="entry name" value="PCMT"/>
    <property type="match status" value="1"/>
</dbReference>
<evidence type="ECO:0000256" key="10">
    <source>
        <dbReference type="ARBA" id="ARBA00031323"/>
    </source>
</evidence>
<evidence type="ECO:0000256" key="1">
    <source>
        <dbReference type="ARBA" id="ARBA00004496"/>
    </source>
</evidence>
<accession>A0A5S3P5A8</accession>
<sequence>MTITQTLPDMTAARRAMIDSQLRPSGVTEAFVLERMGTVPREDFVPDTLRSSAYADRAMRLGEGRFLAAPLFHGAMLAEAHPSMTDRVLVIDGGSGYLPALVTPLAQSLATLTPEQAVAGKHRGEYDLILVDGAVEHLPAAMAKLVAEGGRIVTGLVERGVTRLATGRKAGGALALLPLAEMGIPRLGQFDRPPSWSF</sequence>
<comment type="subcellular location">
    <subcellularLocation>
        <location evidence="1">Cytoplasm</location>
    </subcellularLocation>
</comment>
<evidence type="ECO:0000256" key="11">
    <source>
        <dbReference type="ARBA" id="ARBA00031350"/>
    </source>
</evidence>
<dbReference type="PANTHER" id="PTHR11579:SF0">
    <property type="entry name" value="PROTEIN-L-ISOASPARTATE(D-ASPARTATE) O-METHYLTRANSFERASE"/>
    <property type="match status" value="1"/>
</dbReference>
<evidence type="ECO:0000256" key="2">
    <source>
        <dbReference type="ARBA" id="ARBA00005369"/>
    </source>
</evidence>
<dbReference type="SUPFAM" id="SSF53335">
    <property type="entry name" value="S-adenosyl-L-methionine-dependent methyltransferases"/>
    <property type="match status" value="1"/>
</dbReference>
<dbReference type="AlphaFoldDB" id="A0A5S3P5A8"/>
<dbReference type="Gene3D" id="3.40.50.150">
    <property type="entry name" value="Vaccinia Virus protein VP39"/>
    <property type="match status" value="2"/>
</dbReference>
<evidence type="ECO:0000313" key="12">
    <source>
        <dbReference type="EMBL" id="TMM48222.1"/>
    </source>
</evidence>
<keyword evidence="13" id="KW-1185">Reference proteome</keyword>
<comment type="caution">
    <text evidence="12">The sequence shown here is derived from an EMBL/GenBank/DDBJ whole genome shotgun (WGS) entry which is preliminary data.</text>
</comment>
<dbReference type="EC" id="2.1.1.77" evidence="3"/>
<dbReference type="InterPro" id="IPR029063">
    <property type="entry name" value="SAM-dependent_MTases_sf"/>
</dbReference>